<feature type="compositionally biased region" description="Polar residues" evidence="1">
    <location>
        <begin position="669"/>
        <end position="681"/>
    </location>
</feature>
<feature type="region of interest" description="Disordered" evidence="1">
    <location>
        <begin position="547"/>
        <end position="605"/>
    </location>
</feature>
<protein>
    <submittedName>
        <fullName evidence="2">Uncharacterized protein</fullName>
    </submittedName>
</protein>
<accession>A0A8H2WEM8</accession>
<organism evidence="2 3">
    <name type="scientific">Rhizoctonia solani</name>
    <dbReference type="NCBI Taxonomy" id="456999"/>
    <lineage>
        <taxon>Eukaryota</taxon>
        <taxon>Fungi</taxon>
        <taxon>Dikarya</taxon>
        <taxon>Basidiomycota</taxon>
        <taxon>Agaricomycotina</taxon>
        <taxon>Agaricomycetes</taxon>
        <taxon>Cantharellales</taxon>
        <taxon>Ceratobasidiaceae</taxon>
        <taxon>Rhizoctonia</taxon>
    </lineage>
</organism>
<sequence length="1128" mass="122370">MGLFDPSTMSSPQASASLVEIRHLESGKQIKDDLLTISGLRIVDQAGTSNPNQSSDVWRTPAINRPCIDFSASAFFAYSRLPPNKQLLLQTIPFALPSNISPLLDWDSEPTELEDLGLLGLEDFRSCIKPSSRALPVSQPPLLKRRSLEGRPQDLVSGLTKRSRFAIPLPAPSNLPGSSISAKIQSPALSALQSKSATKSNGPVRLRLGLTKRTNIGSRLAPNRPTNVLYDVSPKAKLTLRNPMKPNSPPKTEAESSDVSSSTGGTLAYGFKILDSAFSAEKLCIQLPIGMASANPSRSSNLSETMSRRTVVPAGRVLVPSSPSPLVDRTTEVPALPQSYDPGSPGSYADTSMLSAGVPGSPLLESRNAKPPSALPGLSNRLLPINIDQVQLPHLSSNILPSGSLSFSPEEPDPPNLSNQKDPGMSTSSHIDTSYDLKPDQLMASVFYDSSQGSNASQSNQVDISPNSPINVFAVNHNHESLPWELSPLENQDGSQLYGDHDPRPPELSRVVNSTKVSGNPGRGDSDINGHELSEECVVSSPRTLISITGQTGSSGPTNHHSNSGIKSILYDSSQDSPQLRPREVNSNYQHNQGQEEHPTAVDTSIPIPSWSSDISMQPHLNYALSGAWPTSSWEPFSIYDGGSPDELVSASYSLSLEDSEVRCLSDGQLRQESSAQSVSLTPLGHSTPHYSNTPTESTNGRIYNMSPPHGFLASANKRPGMSKLASYANTEGSLVKSNSPILSFTPLPKRNIPDDSLESIESPDISQRITTSKPFRNNPIFKFPSAKFTPELEEDISCESQVLRPKISTVSHGIPVTSHSTPTPNKVTRDEENQPENDRTPEVPSSISASAHDEQQIPPNVDETEDTDTRKIPQSREPSPAPDHPHLPTPQPQPPSPLTNKIYKSHLHNVIPQPHFLPSLPCPPLSLTEGMLASLVPPSFQNWFNQNGEPAQDQAAAAENFLSDTWGRAAWIIPVRGRAPWEGCSGAIVSLRPIKDRKKRIIVWTPAALRSFWTQIAGFRDTKRVGSLSMSFEAAPGKPSELEAPKKASELKATRSFEFIKLYHDSRVSLKLRTILQVLEFADEDRYGVDADVPREEETWAMTTRRLLGASTRLALLDGTGHIVLIS</sequence>
<feature type="compositionally biased region" description="Pro residues" evidence="1">
    <location>
        <begin position="880"/>
        <end position="898"/>
    </location>
</feature>
<comment type="caution">
    <text evidence="2">The sequence shown here is derived from an EMBL/GenBank/DDBJ whole genome shotgun (WGS) entry which is preliminary data.</text>
</comment>
<feature type="region of interest" description="Disordered" evidence="1">
    <location>
        <begin position="317"/>
        <end position="354"/>
    </location>
</feature>
<evidence type="ECO:0000313" key="2">
    <source>
        <dbReference type="EMBL" id="CAE6371279.1"/>
    </source>
</evidence>
<feature type="region of interest" description="Disordered" evidence="1">
    <location>
        <begin position="401"/>
        <end position="434"/>
    </location>
</feature>
<reference evidence="2" key="1">
    <citation type="submission" date="2021-01" db="EMBL/GenBank/DDBJ databases">
        <authorList>
            <person name="Kaushik A."/>
        </authorList>
    </citation>
    <scope>NUCLEOTIDE SEQUENCE</scope>
    <source>
        <strain evidence="2">AG1-1C</strain>
    </source>
</reference>
<gene>
    <name evidence="2" type="ORF">RDB_LOCUS26065</name>
</gene>
<dbReference type="AlphaFoldDB" id="A0A8H2WEM8"/>
<feature type="compositionally biased region" description="Polar residues" evidence="1">
    <location>
        <begin position="416"/>
        <end position="432"/>
    </location>
</feature>
<proteinExistence type="predicted"/>
<feature type="region of interest" description="Disordered" evidence="1">
    <location>
        <begin position="215"/>
        <end position="262"/>
    </location>
</feature>
<name>A0A8H2WEM8_9AGAM</name>
<feature type="region of interest" description="Disordered" evidence="1">
    <location>
        <begin position="810"/>
        <end position="902"/>
    </location>
</feature>
<feature type="compositionally biased region" description="Polar residues" evidence="1">
    <location>
        <begin position="818"/>
        <end position="827"/>
    </location>
</feature>
<evidence type="ECO:0000313" key="3">
    <source>
        <dbReference type="Proteomes" id="UP000663846"/>
    </source>
</evidence>
<evidence type="ECO:0000256" key="1">
    <source>
        <dbReference type="SAM" id="MobiDB-lite"/>
    </source>
</evidence>
<feature type="region of interest" description="Disordered" evidence="1">
    <location>
        <begin position="668"/>
        <end position="695"/>
    </location>
</feature>
<dbReference type="EMBL" id="CAJMWS010000137">
    <property type="protein sequence ID" value="CAE6371279.1"/>
    <property type="molecule type" value="Genomic_DNA"/>
</dbReference>
<dbReference type="Proteomes" id="UP000663846">
    <property type="component" value="Unassembled WGS sequence"/>
</dbReference>
<feature type="region of interest" description="Disordered" evidence="1">
    <location>
        <begin position="485"/>
        <end position="531"/>
    </location>
</feature>
<feature type="compositionally biased region" description="Polar residues" evidence="1">
    <location>
        <begin position="547"/>
        <end position="578"/>
    </location>
</feature>
<feature type="compositionally biased region" description="Basic and acidic residues" evidence="1">
    <location>
        <begin position="828"/>
        <end position="842"/>
    </location>
</feature>